<dbReference type="UniPathway" id="UPA00028">
    <property type="reaction ID" value="UER00005"/>
</dbReference>
<protein>
    <recommendedName>
        <fullName evidence="8">Pantothenate synthetase</fullName>
        <shortName evidence="8">PS</shortName>
        <ecNumber evidence="8">6.3.2.1</ecNumber>
    </recommendedName>
    <alternativeName>
        <fullName evidence="8">Pantoate--beta-alanine ligase</fullName>
    </alternativeName>
    <alternativeName>
        <fullName evidence="8">Pantoate-activating enzyme</fullName>
    </alternativeName>
</protein>
<feature type="binding site" evidence="8">
    <location>
        <begin position="30"/>
        <end position="37"/>
    </location>
    <ligand>
        <name>ATP</name>
        <dbReference type="ChEBI" id="CHEBI:30616"/>
    </ligand>
</feature>
<dbReference type="SUPFAM" id="SSF52374">
    <property type="entry name" value="Nucleotidylyl transferase"/>
    <property type="match status" value="1"/>
</dbReference>
<dbReference type="InterPro" id="IPR042176">
    <property type="entry name" value="Pantoate_ligase_C"/>
</dbReference>
<feature type="binding site" evidence="8">
    <location>
        <position position="176"/>
    </location>
    <ligand>
        <name>ATP</name>
        <dbReference type="ChEBI" id="CHEBI:30616"/>
    </ligand>
</feature>
<dbReference type="Proteomes" id="UP001644750">
    <property type="component" value="Unassembled WGS sequence"/>
</dbReference>
<evidence type="ECO:0000313" key="9">
    <source>
        <dbReference type="EMBL" id="CUM88503.1"/>
    </source>
</evidence>
<keyword evidence="6 8" id="KW-0067">ATP-binding</keyword>
<dbReference type="OrthoDB" id="9773087at2"/>
<evidence type="ECO:0000256" key="2">
    <source>
        <dbReference type="ARBA" id="ARBA00009256"/>
    </source>
</evidence>
<dbReference type="GO" id="GO:0005524">
    <property type="term" value="F:ATP binding"/>
    <property type="evidence" value="ECO:0007669"/>
    <property type="project" value="UniProtKB-KW"/>
</dbReference>
<feature type="binding site" evidence="8">
    <location>
        <position position="153"/>
    </location>
    <ligand>
        <name>(R)-pantoate</name>
        <dbReference type="ChEBI" id="CHEBI:15980"/>
    </ligand>
</feature>
<evidence type="ECO:0000256" key="8">
    <source>
        <dbReference type="HAMAP-Rule" id="MF_00158"/>
    </source>
</evidence>
<feature type="binding site" evidence="8">
    <location>
        <begin position="147"/>
        <end position="150"/>
    </location>
    <ligand>
        <name>ATP</name>
        <dbReference type="ChEBI" id="CHEBI:30616"/>
    </ligand>
</feature>
<dbReference type="Proteomes" id="UP000095598">
    <property type="component" value="Unassembled WGS sequence"/>
</dbReference>
<accession>A0A173ZNN2</accession>
<dbReference type="EC" id="6.3.2.1" evidence="8"/>
<evidence type="ECO:0000313" key="14">
    <source>
        <dbReference type="Proteomes" id="UP001644750"/>
    </source>
</evidence>
<keyword evidence="14" id="KW-1185">Reference proteome</keyword>
<feature type="binding site" evidence="8">
    <location>
        <begin position="184"/>
        <end position="187"/>
    </location>
    <ligand>
        <name>ATP</name>
        <dbReference type="ChEBI" id="CHEBI:30616"/>
    </ligand>
</feature>
<dbReference type="Pfam" id="PF02569">
    <property type="entry name" value="Pantoate_ligase"/>
    <property type="match status" value="1"/>
</dbReference>
<comment type="similarity">
    <text evidence="2 8">Belongs to the pantothenate synthetase family.</text>
</comment>
<keyword evidence="5 8" id="KW-0547">Nucleotide-binding</keyword>
<comment type="subunit">
    <text evidence="8">Homodimer.</text>
</comment>
<evidence type="ECO:0000256" key="3">
    <source>
        <dbReference type="ARBA" id="ARBA00022598"/>
    </source>
</evidence>
<keyword evidence="3 8" id="KW-0436">Ligase</keyword>
<comment type="subcellular location">
    <subcellularLocation>
        <location evidence="8">Cytoplasm</location>
    </subcellularLocation>
</comment>
<dbReference type="GO" id="GO:0015940">
    <property type="term" value="P:pantothenate biosynthetic process"/>
    <property type="evidence" value="ECO:0007669"/>
    <property type="project" value="UniProtKB-UniRule"/>
</dbReference>
<evidence type="ECO:0000256" key="1">
    <source>
        <dbReference type="ARBA" id="ARBA00004990"/>
    </source>
</evidence>
<dbReference type="CDD" id="cd00560">
    <property type="entry name" value="PanC"/>
    <property type="match status" value="1"/>
</dbReference>
<sequence length="280" mass="31103">MKIVGTVKEVREQVKEWKKQGLSVGFVPTMGYLHEGHKSLMDAARKGNDKVVVSIFVNPMQFGPTEDLATYPRDLDHDAALCESAGVDLIFHPEAEEMYEKDFCSFVDMTGLTEGLCGKTRPIHFRGVCTVVNKLFNIVTPDHAYFGQKDGQQLAVIKRMVRDLNMDIEIVGCPIVREEDGLAKSSRNTYLSSEERKAALILSKTVALGKELAKTEKDANKVVEAMKKNIETEPLAKIDYVEAVDALSMAPVEKLEGTCMLAMAVYIGKTRLIDNTLINE</sequence>
<dbReference type="EMBL" id="JAAITB010000004">
    <property type="protein sequence ID" value="NSJ78463.1"/>
    <property type="molecule type" value="Genomic_DNA"/>
</dbReference>
<dbReference type="GO" id="GO:0005829">
    <property type="term" value="C:cytosol"/>
    <property type="evidence" value="ECO:0007669"/>
    <property type="project" value="TreeGrafter"/>
</dbReference>
<evidence type="ECO:0000256" key="6">
    <source>
        <dbReference type="ARBA" id="ARBA00022840"/>
    </source>
</evidence>
<comment type="miscellaneous">
    <text evidence="8">The reaction proceeds by a bi uni uni bi ping pong mechanism.</text>
</comment>
<comment type="function">
    <text evidence="8">Catalyzes the condensation of pantoate with beta-alanine in an ATP-dependent reaction via a pantoyl-adenylate intermediate.</text>
</comment>
<proteinExistence type="inferred from homology"/>
<evidence type="ECO:0000313" key="13">
    <source>
        <dbReference type="Proteomes" id="UP000095598"/>
    </source>
</evidence>
<dbReference type="AlphaFoldDB" id="A0A173ZNN2"/>
<evidence type="ECO:0000313" key="12">
    <source>
        <dbReference type="Proteomes" id="UP000095564"/>
    </source>
</evidence>
<keyword evidence="8" id="KW-0963">Cytoplasm</keyword>
<evidence type="ECO:0000256" key="5">
    <source>
        <dbReference type="ARBA" id="ARBA00022741"/>
    </source>
</evidence>
<evidence type="ECO:0000256" key="7">
    <source>
        <dbReference type="ARBA" id="ARBA00048258"/>
    </source>
</evidence>
<organism evidence="9 13">
    <name type="scientific">Anaerostipes hadrus</name>
    <dbReference type="NCBI Taxonomy" id="649756"/>
    <lineage>
        <taxon>Bacteria</taxon>
        <taxon>Bacillati</taxon>
        <taxon>Bacillota</taxon>
        <taxon>Clostridia</taxon>
        <taxon>Lachnospirales</taxon>
        <taxon>Lachnospiraceae</taxon>
        <taxon>Anaerostipes</taxon>
    </lineage>
</organism>
<dbReference type="PANTHER" id="PTHR21299">
    <property type="entry name" value="CYTIDYLATE KINASE/PANTOATE-BETA-ALANINE LIGASE"/>
    <property type="match status" value="1"/>
</dbReference>
<comment type="catalytic activity">
    <reaction evidence="7 8">
        <text>(R)-pantoate + beta-alanine + ATP = (R)-pantothenate + AMP + diphosphate + H(+)</text>
        <dbReference type="Rhea" id="RHEA:10912"/>
        <dbReference type="ChEBI" id="CHEBI:15378"/>
        <dbReference type="ChEBI" id="CHEBI:15980"/>
        <dbReference type="ChEBI" id="CHEBI:29032"/>
        <dbReference type="ChEBI" id="CHEBI:30616"/>
        <dbReference type="ChEBI" id="CHEBI:33019"/>
        <dbReference type="ChEBI" id="CHEBI:57966"/>
        <dbReference type="ChEBI" id="CHEBI:456215"/>
        <dbReference type="EC" id="6.3.2.1"/>
    </reaction>
</comment>
<evidence type="ECO:0000256" key="4">
    <source>
        <dbReference type="ARBA" id="ARBA00022655"/>
    </source>
</evidence>
<evidence type="ECO:0000313" key="11">
    <source>
        <dbReference type="EMBL" id="NSJ78463.1"/>
    </source>
</evidence>
<comment type="pathway">
    <text evidence="1 8">Cofactor biosynthesis; (R)-pantothenate biosynthesis; (R)-pantothenate from (R)-pantoate and beta-alanine: step 1/1.</text>
</comment>
<gene>
    <name evidence="8 9" type="primary">panC</name>
    <name evidence="9" type="ORF">ERS852425_01225</name>
    <name evidence="10" type="ORF">ERS852520_00097</name>
    <name evidence="11" type="ORF">G5A72_02430</name>
</gene>
<reference evidence="12 13" key="1">
    <citation type="submission" date="2015-09" db="EMBL/GenBank/DDBJ databases">
        <authorList>
            <consortium name="Pathogen Informatics"/>
        </authorList>
    </citation>
    <scope>NUCLEOTIDE SEQUENCE [LARGE SCALE GENOMIC DNA]</scope>
    <source>
        <strain evidence="9 13">2789STDY5608868</strain>
        <strain evidence="10 12">2789STDY5834908</strain>
    </source>
</reference>
<keyword evidence="4 8" id="KW-0566">Pantothenate biosynthesis</keyword>
<dbReference type="RefSeq" id="WP_022091417.1">
    <property type="nucleotide sequence ID" value="NZ_CAXSPF010000006.1"/>
</dbReference>
<name>A0A173ZNN2_ANAHA</name>
<feature type="active site" description="Proton donor" evidence="8">
    <location>
        <position position="37"/>
    </location>
</feature>
<dbReference type="NCBIfam" id="TIGR00018">
    <property type="entry name" value="panC"/>
    <property type="match status" value="1"/>
</dbReference>
<dbReference type="PANTHER" id="PTHR21299:SF1">
    <property type="entry name" value="PANTOATE--BETA-ALANINE LIGASE"/>
    <property type="match status" value="1"/>
</dbReference>
<dbReference type="EMBL" id="CZAU01000001">
    <property type="protein sequence ID" value="CUO89223.1"/>
    <property type="molecule type" value="Genomic_DNA"/>
</dbReference>
<dbReference type="FunFam" id="3.40.50.620:FF:000013">
    <property type="entry name" value="Pantothenate synthetase"/>
    <property type="match status" value="1"/>
</dbReference>
<feature type="binding site" evidence="8">
    <location>
        <position position="61"/>
    </location>
    <ligand>
        <name>beta-alanine</name>
        <dbReference type="ChEBI" id="CHEBI:57966"/>
    </ligand>
</feature>
<dbReference type="Gene3D" id="3.40.50.620">
    <property type="entry name" value="HUPs"/>
    <property type="match status" value="1"/>
</dbReference>
<dbReference type="Gene3D" id="3.30.1300.10">
    <property type="entry name" value="Pantoate-beta-alanine ligase, C-terminal domain"/>
    <property type="match status" value="1"/>
</dbReference>
<dbReference type="InterPro" id="IPR014729">
    <property type="entry name" value="Rossmann-like_a/b/a_fold"/>
</dbReference>
<dbReference type="HAMAP" id="MF_00158">
    <property type="entry name" value="PanC"/>
    <property type="match status" value="1"/>
</dbReference>
<evidence type="ECO:0000313" key="10">
    <source>
        <dbReference type="EMBL" id="CUO89223.1"/>
    </source>
</evidence>
<feature type="binding site" evidence="8">
    <location>
        <position position="61"/>
    </location>
    <ligand>
        <name>(R)-pantoate</name>
        <dbReference type="ChEBI" id="CHEBI:15980"/>
    </ligand>
</feature>
<dbReference type="EMBL" id="CYXT01000007">
    <property type="protein sequence ID" value="CUM88503.1"/>
    <property type="molecule type" value="Genomic_DNA"/>
</dbReference>
<reference evidence="11" key="3">
    <citation type="submission" date="2020-02" db="EMBL/GenBank/DDBJ databases">
        <authorList>
            <person name="Littmann E."/>
            <person name="Sorbara M."/>
        </authorList>
    </citation>
    <scope>NUCLEOTIDE SEQUENCE</scope>
    <source>
        <strain evidence="11">MSK.14.57</strain>
    </source>
</reference>
<dbReference type="Proteomes" id="UP000095564">
    <property type="component" value="Unassembled WGS sequence"/>
</dbReference>
<dbReference type="InterPro" id="IPR003721">
    <property type="entry name" value="Pantoate_ligase"/>
</dbReference>
<reference evidence="11 14" key="2">
    <citation type="journal article" date="2020" name="Cell Host Microbe">
        <title>Functional and Genomic Variation between Human-Derived Isolates of Lachnospiraceae Reveals Inter- and Intra-Species Diversity.</title>
        <authorList>
            <person name="Sorbara M.T."/>
            <person name="Littmann E.R."/>
            <person name="Fontana E."/>
            <person name="Moody T.U."/>
            <person name="Kohout C.E."/>
            <person name="Gjonbalaj M."/>
            <person name="Eaton V."/>
            <person name="Seok R."/>
            <person name="Leiner I.M."/>
            <person name="Pamer E.G."/>
        </authorList>
    </citation>
    <scope>NUCLEOTIDE SEQUENCE [LARGE SCALE GENOMIC DNA]</scope>
    <source>
        <strain evidence="11 14">MSK.14.57</strain>
    </source>
</reference>
<dbReference type="GO" id="GO:0004592">
    <property type="term" value="F:pantoate-beta-alanine ligase activity"/>
    <property type="evidence" value="ECO:0007669"/>
    <property type="project" value="UniProtKB-UniRule"/>
</dbReference>